<proteinExistence type="predicted"/>
<feature type="transmembrane region" description="Helical" evidence="1">
    <location>
        <begin position="24"/>
        <end position="43"/>
    </location>
</feature>
<protein>
    <submittedName>
        <fullName evidence="2">Uncharacterized protein</fullName>
    </submittedName>
</protein>
<reference evidence="2 3" key="1">
    <citation type="submission" date="2016-10" db="EMBL/GenBank/DDBJ databases">
        <authorList>
            <person name="de Groot N.N."/>
        </authorList>
    </citation>
    <scope>NUCLEOTIDE SEQUENCE [LARGE SCALE GENOMIC DNA]</scope>
    <source>
        <strain evidence="2 3">LMG 2247</strain>
    </source>
</reference>
<gene>
    <name evidence="2" type="ORF">SAMN05216466_102473</name>
</gene>
<dbReference type="AlphaFoldDB" id="A0A1G7SCQ1"/>
<keyword evidence="1" id="KW-0812">Transmembrane</keyword>
<feature type="transmembrane region" description="Helical" evidence="1">
    <location>
        <begin position="49"/>
        <end position="67"/>
    </location>
</feature>
<keyword evidence="1" id="KW-0472">Membrane</keyword>
<organism evidence="2 3">
    <name type="scientific">Paraburkholderia phenazinium</name>
    <dbReference type="NCBI Taxonomy" id="60549"/>
    <lineage>
        <taxon>Bacteria</taxon>
        <taxon>Pseudomonadati</taxon>
        <taxon>Pseudomonadota</taxon>
        <taxon>Betaproteobacteria</taxon>
        <taxon>Burkholderiales</taxon>
        <taxon>Burkholderiaceae</taxon>
        <taxon>Paraburkholderia</taxon>
    </lineage>
</organism>
<evidence type="ECO:0000313" key="2">
    <source>
        <dbReference type="EMBL" id="SDG20845.1"/>
    </source>
</evidence>
<sequence length="84" mass="9475">MKLERQEQADSRGRLRGINKRRRIIALVAIARIAISVAIVAMIVMPVCLAWGAVALGMLLAAMMFLLRLQRRCHDEAGDRYREA</sequence>
<evidence type="ECO:0000313" key="3">
    <source>
        <dbReference type="Proteomes" id="UP000199706"/>
    </source>
</evidence>
<name>A0A1G7SCQ1_9BURK</name>
<dbReference type="EMBL" id="FNCJ01000002">
    <property type="protein sequence ID" value="SDG20845.1"/>
    <property type="molecule type" value="Genomic_DNA"/>
</dbReference>
<evidence type="ECO:0000256" key="1">
    <source>
        <dbReference type="SAM" id="Phobius"/>
    </source>
</evidence>
<dbReference type="Proteomes" id="UP000199706">
    <property type="component" value="Unassembled WGS sequence"/>
</dbReference>
<accession>A0A1G7SCQ1</accession>
<keyword evidence="1" id="KW-1133">Transmembrane helix</keyword>